<keyword evidence="5" id="KW-1185">Reference proteome</keyword>
<dbReference type="AlphaFoldDB" id="A0A8S9ZTN5"/>
<dbReference type="InterPro" id="IPR001148">
    <property type="entry name" value="CA_dom"/>
</dbReference>
<dbReference type="GO" id="GO:0006730">
    <property type="term" value="P:one-carbon metabolic process"/>
    <property type="evidence" value="ECO:0007669"/>
    <property type="project" value="TreeGrafter"/>
</dbReference>
<sequence length="334" mass="38006">MLFWLLTIELIFIQPSILIGPDFWGLMHKHWRMCKAGKLQSPINMDPEKLVFDPGLGKLSISKEKIENSELWNTGQFPLLFINNSNNNNNNIYSPNSGSVKLSGGPAFPYNYQFQQMKRFNKLFHFGDISKGEVGSEHTINRVRFPAEVQLLAFNSDLYENFTQAQSQPKGLLAVGLIVDIGERTNSELKRLAKATINIKYRSSLTYPGCFETVTWVIFNSPIYITTEDLNLWSELLQNEKPKEINTNLKIDDSLSSPSIMTLSSNFRPLKAQNGRILRTNINIKLKPSPSFPSYSSSSEGNCPSNVYVDMGYQLNPKRTEKRLLQNPMINKNI</sequence>
<dbReference type="Gene3D" id="3.10.200.10">
    <property type="entry name" value="Alpha carbonic anhydrase"/>
    <property type="match status" value="1"/>
</dbReference>
<gene>
    <name evidence="4" type="ORF">Mgra_00004335</name>
</gene>
<dbReference type="PANTHER" id="PTHR18952:SF208">
    <property type="entry name" value="CARBONIC ANHYDRASE XA-RELATED"/>
    <property type="match status" value="1"/>
</dbReference>
<dbReference type="SUPFAM" id="SSF51069">
    <property type="entry name" value="Carbonic anhydrase"/>
    <property type="match status" value="1"/>
</dbReference>
<dbReference type="SMART" id="SM01057">
    <property type="entry name" value="Carb_anhydrase"/>
    <property type="match status" value="1"/>
</dbReference>
<comment type="similarity">
    <text evidence="1">Belongs to the alpha-carbonic anhydrase family.</text>
</comment>
<feature type="chain" id="PRO_5035719567" evidence="2">
    <location>
        <begin position="19"/>
        <end position="334"/>
    </location>
</feature>
<dbReference type="Pfam" id="PF00194">
    <property type="entry name" value="Carb_anhydrase"/>
    <property type="match status" value="1"/>
</dbReference>
<dbReference type="GO" id="GO:0008270">
    <property type="term" value="F:zinc ion binding"/>
    <property type="evidence" value="ECO:0007669"/>
    <property type="project" value="InterPro"/>
</dbReference>
<reference evidence="4" key="1">
    <citation type="journal article" date="2020" name="Ecol. Evol.">
        <title>Genome structure and content of the rice root-knot nematode (Meloidogyne graminicola).</title>
        <authorList>
            <person name="Phan N.T."/>
            <person name="Danchin E.G.J."/>
            <person name="Klopp C."/>
            <person name="Perfus-Barbeoch L."/>
            <person name="Kozlowski D.K."/>
            <person name="Koutsovoulos G.D."/>
            <person name="Lopez-Roques C."/>
            <person name="Bouchez O."/>
            <person name="Zahm M."/>
            <person name="Besnard G."/>
            <person name="Bellafiore S."/>
        </authorList>
    </citation>
    <scope>NUCLEOTIDE SEQUENCE</scope>
    <source>
        <strain evidence="4">VN-18</strain>
    </source>
</reference>
<dbReference type="Proteomes" id="UP000605970">
    <property type="component" value="Unassembled WGS sequence"/>
</dbReference>
<protein>
    <submittedName>
        <fullName evidence="4">Alpha-carbonic anhydrase domain-containing protein</fullName>
    </submittedName>
</protein>
<dbReference type="EMBL" id="JABEBT010000031">
    <property type="protein sequence ID" value="KAF7636349.1"/>
    <property type="molecule type" value="Genomic_DNA"/>
</dbReference>
<keyword evidence="2" id="KW-0732">Signal</keyword>
<dbReference type="PANTHER" id="PTHR18952">
    <property type="entry name" value="CARBONIC ANHYDRASE"/>
    <property type="match status" value="1"/>
</dbReference>
<evidence type="ECO:0000313" key="5">
    <source>
        <dbReference type="Proteomes" id="UP000605970"/>
    </source>
</evidence>
<dbReference type="InterPro" id="IPR023561">
    <property type="entry name" value="Carbonic_anhydrase_a-class"/>
</dbReference>
<feature type="domain" description="Alpha-carbonic anhydrase" evidence="3">
    <location>
        <begin position="10"/>
        <end position="282"/>
    </location>
</feature>
<comment type="caution">
    <text evidence="4">The sequence shown here is derived from an EMBL/GenBank/DDBJ whole genome shotgun (WGS) entry which is preliminary data.</text>
</comment>
<proteinExistence type="inferred from homology"/>
<organism evidence="4 5">
    <name type="scientific">Meloidogyne graminicola</name>
    <dbReference type="NCBI Taxonomy" id="189291"/>
    <lineage>
        <taxon>Eukaryota</taxon>
        <taxon>Metazoa</taxon>
        <taxon>Ecdysozoa</taxon>
        <taxon>Nematoda</taxon>
        <taxon>Chromadorea</taxon>
        <taxon>Rhabditida</taxon>
        <taxon>Tylenchina</taxon>
        <taxon>Tylenchomorpha</taxon>
        <taxon>Tylenchoidea</taxon>
        <taxon>Meloidogynidae</taxon>
        <taxon>Meloidogyninae</taxon>
        <taxon>Meloidogyne</taxon>
    </lineage>
</organism>
<evidence type="ECO:0000259" key="3">
    <source>
        <dbReference type="PROSITE" id="PS51144"/>
    </source>
</evidence>
<evidence type="ECO:0000256" key="1">
    <source>
        <dbReference type="ARBA" id="ARBA00010718"/>
    </source>
</evidence>
<dbReference type="GO" id="GO:0004089">
    <property type="term" value="F:carbonate dehydratase activity"/>
    <property type="evidence" value="ECO:0007669"/>
    <property type="project" value="InterPro"/>
</dbReference>
<name>A0A8S9ZTN5_9BILA</name>
<dbReference type="OrthoDB" id="5978072at2759"/>
<evidence type="ECO:0000256" key="2">
    <source>
        <dbReference type="SAM" id="SignalP"/>
    </source>
</evidence>
<feature type="signal peptide" evidence="2">
    <location>
        <begin position="1"/>
        <end position="18"/>
    </location>
</feature>
<dbReference type="PROSITE" id="PS51144">
    <property type="entry name" value="ALPHA_CA_2"/>
    <property type="match status" value="1"/>
</dbReference>
<dbReference type="InterPro" id="IPR036398">
    <property type="entry name" value="CA_dom_sf"/>
</dbReference>
<accession>A0A8S9ZTN5</accession>
<evidence type="ECO:0000313" key="4">
    <source>
        <dbReference type="EMBL" id="KAF7636349.1"/>
    </source>
</evidence>